<dbReference type="InterPro" id="IPR018511">
    <property type="entry name" value="Hemolysin-typ_Ca-bd_CS"/>
</dbReference>
<organism evidence="1 2">
    <name type="scientific">Campylobacter rectus</name>
    <name type="common">Wolinella recta</name>
    <dbReference type="NCBI Taxonomy" id="203"/>
    <lineage>
        <taxon>Bacteria</taxon>
        <taxon>Pseudomonadati</taxon>
        <taxon>Campylobacterota</taxon>
        <taxon>Epsilonproteobacteria</taxon>
        <taxon>Campylobacterales</taxon>
        <taxon>Campylobacteraceae</taxon>
        <taxon>Campylobacter</taxon>
    </lineage>
</organism>
<dbReference type="PANTHER" id="PTHR39431">
    <property type="entry name" value="FRPA/C-RELATED PROTEIN"/>
    <property type="match status" value="1"/>
</dbReference>
<dbReference type="EMBL" id="CP012543">
    <property type="protein sequence ID" value="QCD46802.1"/>
    <property type="molecule type" value="Genomic_DNA"/>
</dbReference>
<evidence type="ECO:0000313" key="2">
    <source>
        <dbReference type="Proteomes" id="UP000502377"/>
    </source>
</evidence>
<sequence>MSRETVAQIELDKAEARLRKNGDLVRKLTELFKDAFSGANMSLSGLEKYVEVNSKKYTEFELKKLDNYVKKAGIANGLAGIIDDIADGQSFGHTAVGAAVDFGLFAITKFIPVVGWITLWYDIGNLLDKLDGKDSGIFDLRKQAQNLWDKIMGDGLSDIDQEALKNGILKITMPDNTVYARPLSSSFFPYGVTPSGLLTGDYKDDVLFGGYGDDTLMGKNGSDLLIGGAGHDTYNATDGDIIRDSDGKGEVHFRGHKLTGGTYDEDKGVYVSKDYIEYKLQGNKLIVSDFADTITIEEQNSLGIYLLDKKDIIVTISDESKAEGDTAGQSMNFTIKLNRKLEKDEYLNLLVLEGNGKSEIVSFKENQDEATYTYTWSGDKIPQEDKKFKISASVWTSSDNINVKEVLGGNGVIENDDDRDPKDDLPETYDPIVIDFNKNGITSTRLDNTAYFDYDNNGFKEATAWIEKDDGLLALDKNGNGKIDNGSELFGDKTVSVGAYGYTGKTAENIYRFW</sequence>
<dbReference type="KEGG" id="crx:CRECT_1142"/>
<dbReference type="InterPro" id="IPR011049">
    <property type="entry name" value="Serralysin-like_metalloprot_C"/>
</dbReference>
<name>A0A6G5QMJ4_CAMRE</name>
<dbReference type="Proteomes" id="UP000502377">
    <property type="component" value="Chromosome"/>
</dbReference>
<dbReference type="PANTHER" id="PTHR39431:SF1">
    <property type="entry name" value="FRPA_C-RELATED PROTEIN"/>
    <property type="match status" value="1"/>
</dbReference>
<evidence type="ECO:0000313" key="1">
    <source>
        <dbReference type="EMBL" id="QCD46802.1"/>
    </source>
</evidence>
<dbReference type="InterPro" id="IPR001343">
    <property type="entry name" value="Hemolysn_Ca-bd"/>
</dbReference>
<dbReference type="RefSeq" id="WP_039888770.1">
    <property type="nucleotide sequence ID" value="NZ_CP012543.1"/>
</dbReference>
<proteinExistence type="predicted"/>
<dbReference type="AlphaFoldDB" id="A0A6G5QMJ4"/>
<reference evidence="1 2" key="1">
    <citation type="submission" date="2016-07" db="EMBL/GenBank/DDBJ databases">
        <title>Comparative genomics of the Campylobacter concisus group.</title>
        <authorList>
            <person name="Miller W.G."/>
            <person name="Yee E."/>
            <person name="Chapman M.H."/>
            <person name="Huynh S."/>
            <person name="Bono J.L."/>
            <person name="On S.L.W."/>
            <person name="StLeger J."/>
            <person name="Foster G."/>
            <person name="Parker C.T."/>
        </authorList>
    </citation>
    <scope>NUCLEOTIDE SEQUENCE [LARGE SCALE GENOMIC DNA]</scope>
    <source>
        <strain evidence="1 2">ATCC 33238</strain>
    </source>
</reference>
<dbReference type="PROSITE" id="PS00330">
    <property type="entry name" value="HEMOLYSIN_CALCIUM"/>
    <property type="match status" value="1"/>
</dbReference>
<dbReference type="Gene3D" id="2.150.10.10">
    <property type="entry name" value="Serralysin-like metalloprotease, C-terminal"/>
    <property type="match status" value="1"/>
</dbReference>
<dbReference type="Pfam" id="PF00353">
    <property type="entry name" value="HemolysinCabind"/>
    <property type="match status" value="1"/>
</dbReference>
<dbReference type="SUPFAM" id="SSF51120">
    <property type="entry name" value="beta-Roll"/>
    <property type="match status" value="1"/>
</dbReference>
<gene>
    <name evidence="1" type="ORF">CRECT_1142</name>
</gene>
<accession>A0A6G5QMJ4</accession>
<dbReference type="GO" id="GO:0005509">
    <property type="term" value="F:calcium ion binding"/>
    <property type="evidence" value="ECO:0007669"/>
    <property type="project" value="InterPro"/>
</dbReference>
<protein>
    <submittedName>
        <fullName evidence="1">Uncharacterized protein</fullName>
    </submittedName>
</protein>